<dbReference type="Proteomes" id="UP001305647">
    <property type="component" value="Unassembled WGS sequence"/>
</dbReference>
<dbReference type="Pfam" id="PF04218">
    <property type="entry name" value="CENP-B_N"/>
    <property type="match status" value="1"/>
</dbReference>
<feature type="compositionally biased region" description="Polar residues" evidence="3">
    <location>
        <begin position="433"/>
        <end position="452"/>
    </location>
</feature>
<dbReference type="Gene3D" id="1.10.10.60">
    <property type="entry name" value="Homeodomain-like"/>
    <property type="match status" value="2"/>
</dbReference>
<keyword evidence="6" id="KW-1185">Reference proteome</keyword>
<keyword evidence="1" id="KW-0238">DNA-binding</keyword>
<dbReference type="PROSITE" id="PS51253">
    <property type="entry name" value="HTH_CENPB"/>
    <property type="match status" value="1"/>
</dbReference>
<dbReference type="InterPro" id="IPR006600">
    <property type="entry name" value="HTH_CenpB_DNA-bd_dom"/>
</dbReference>
<accession>A0AAN6QAE1</accession>
<proteinExistence type="predicted"/>
<dbReference type="InterPro" id="IPR009057">
    <property type="entry name" value="Homeodomain-like_sf"/>
</dbReference>
<feature type="domain" description="HTH CENPB-type" evidence="4">
    <location>
        <begin position="196"/>
        <end position="269"/>
    </location>
</feature>
<feature type="region of interest" description="Disordered" evidence="3">
    <location>
        <begin position="416"/>
        <end position="494"/>
    </location>
</feature>
<protein>
    <recommendedName>
        <fullName evidence="4">HTH CENPB-type domain-containing protein</fullName>
    </recommendedName>
</protein>
<dbReference type="SUPFAM" id="SSF46689">
    <property type="entry name" value="Homeodomain-like"/>
    <property type="match status" value="2"/>
</dbReference>
<evidence type="ECO:0000256" key="2">
    <source>
        <dbReference type="ARBA" id="ARBA00023242"/>
    </source>
</evidence>
<gene>
    <name evidence="5" type="ORF">N658DRAFT_414204</name>
</gene>
<evidence type="ECO:0000313" key="5">
    <source>
        <dbReference type="EMBL" id="KAK4106545.1"/>
    </source>
</evidence>
<reference evidence="5" key="2">
    <citation type="submission" date="2023-05" db="EMBL/GenBank/DDBJ databases">
        <authorList>
            <consortium name="Lawrence Berkeley National Laboratory"/>
            <person name="Steindorff A."/>
            <person name="Hensen N."/>
            <person name="Bonometti L."/>
            <person name="Westerberg I."/>
            <person name="Brannstrom I.O."/>
            <person name="Guillou S."/>
            <person name="Cros-Aarteil S."/>
            <person name="Calhoun S."/>
            <person name="Haridas S."/>
            <person name="Kuo A."/>
            <person name="Mondo S."/>
            <person name="Pangilinan J."/>
            <person name="Riley R."/>
            <person name="Labutti K."/>
            <person name="Andreopoulos B."/>
            <person name="Lipzen A."/>
            <person name="Chen C."/>
            <person name="Yanf M."/>
            <person name="Daum C."/>
            <person name="Ng V."/>
            <person name="Clum A."/>
            <person name="Ohm R."/>
            <person name="Martin F."/>
            <person name="Silar P."/>
            <person name="Natvig D."/>
            <person name="Lalanne C."/>
            <person name="Gautier V."/>
            <person name="Ament-Velasquez S.L."/>
            <person name="Kruys A."/>
            <person name="Hutchinson M.I."/>
            <person name="Powell A.J."/>
            <person name="Barry K."/>
            <person name="Miller A.N."/>
            <person name="Grigoriev I.V."/>
            <person name="Debuchy R."/>
            <person name="Gladieux P."/>
            <person name="Thoren M.H."/>
            <person name="Johannesson H."/>
        </authorList>
    </citation>
    <scope>NUCLEOTIDE SEQUENCE</scope>
    <source>
        <strain evidence="5">CBS 757.83</strain>
    </source>
</reference>
<evidence type="ECO:0000313" key="6">
    <source>
        <dbReference type="Proteomes" id="UP001305647"/>
    </source>
</evidence>
<dbReference type="PANTHER" id="PTHR19303:SF70">
    <property type="entry name" value="HTH CENPB-TYPE DOMAIN-CONTAINING PROTEIN"/>
    <property type="match status" value="1"/>
</dbReference>
<dbReference type="InterPro" id="IPR050863">
    <property type="entry name" value="CenT-Element_Derived"/>
</dbReference>
<dbReference type="GO" id="GO:0003677">
    <property type="term" value="F:DNA binding"/>
    <property type="evidence" value="ECO:0007669"/>
    <property type="project" value="UniProtKB-KW"/>
</dbReference>
<reference evidence="5" key="1">
    <citation type="journal article" date="2023" name="Mol. Phylogenet. Evol.">
        <title>Genome-scale phylogeny and comparative genomics of the fungal order Sordariales.</title>
        <authorList>
            <person name="Hensen N."/>
            <person name="Bonometti L."/>
            <person name="Westerberg I."/>
            <person name="Brannstrom I.O."/>
            <person name="Guillou S."/>
            <person name="Cros-Aarteil S."/>
            <person name="Calhoun S."/>
            <person name="Haridas S."/>
            <person name="Kuo A."/>
            <person name="Mondo S."/>
            <person name="Pangilinan J."/>
            <person name="Riley R."/>
            <person name="LaButti K."/>
            <person name="Andreopoulos B."/>
            <person name="Lipzen A."/>
            <person name="Chen C."/>
            <person name="Yan M."/>
            <person name="Daum C."/>
            <person name="Ng V."/>
            <person name="Clum A."/>
            <person name="Steindorff A."/>
            <person name="Ohm R.A."/>
            <person name="Martin F."/>
            <person name="Silar P."/>
            <person name="Natvig D.O."/>
            <person name="Lalanne C."/>
            <person name="Gautier V."/>
            <person name="Ament-Velasquez S.L."/>
            <person name="Kruys A."/>
            <person name="Hutchinson M.I."/>
            <person name="Powell A.J."/>
            <person name="Barry K."/>
            <person name="Miller A.N."/>
            <person name="Grigoriev I.V."/>
            <person name="Debuchy R."/>
            <person name="Gladieux P."/>
            <person name="Hiltunen Thoren M."/>
            <person name="Johannesson H."/>
        </authorList>
    </citation>
    <scope>NUCLEOTIDE SEQUENCE</scope>
    <source>
        <strain evidence="5">CBS 757.83</strain>
    </source>
</reference>
<feature type="compositionally biased region" description="Polar residues" evidence="3">
    <location>
        <begin position="1"/>
        <end position="12"/>
    </location>
</feature>
<dbReference type="EMBL" id="MU863624">
    <property type="protein sequence ID" value="KAK4106545.1"/>
    <property type="molecule type" value="Genomic_DNA"/>
</dbReference>
<feature type="compositionally biased region" description="Polar residues" evidence="3">
    <location>
        <begin position="460"/>
        <end position="491"/>
    </location>
</feature>
<feature type="region of interest" description="Disordered" evidence="3">
    <location>
        <begin position="280"/>
        <end position="323"/>
    </location>
</feature>
<evidence type="ECO:0000256" key="3">
    <source>
        <dbReference type="SAM" id="MobiDB-lite"/>
    </source>
</evidence>
<dbReference type="AlphaFoldDB" id="A0AAN6QAE1"/>
<comment type="caution">
    <text evidence="5">The sequence shown here is derived from an EMBL/GenBank/DDBJ whole genome shotgun (WGS) entry which is preliminary data.</text>
</comment>
<feature type="region of interest" description="Disordered" evidence="3">
    <location>
        <begin position="182"/>
        <end position="206"/>
    </location>
</feature>
<evidence type="ECO:0000256" key="1">
    <source>
        <dbReference type="ARBA" id="ARBA00023125"/>
    </source>
</evidence>
<dbReference type="Pfam" id="PF03221">
    <property type="entry name" value="HTH_Tnp_Tc5"/>
    <property type="match status" value="1"/>
</dbReference>
<name>A0AAN6QAE1_9PEZI</name>
<keyword evidence="2" id="KW-0539">Nucleus</keyword>
<dbReference type="PANTHER" id="PTHR19303">
    <property type="entry name" value="TRANSPOSON"/>
    <property type="match status" value="1"/>
</dbReference>
<dbReference type="InterPro" id="IPR007889">
    <property type="entry name" value="HTH_Psq"/>
</dbReference>
<feature type="region of interest" description="Disordered" evidence="3">
    <location>
        <begin position="1"/>
        <end position="22"/>
    </location>
</feature>
<dbReference type="SMART" id="SM00674">
    <property type="entry name" value="CENPB"/>
    <property type="match status" value="1"/>
</dbReference>
<sequence>MHNQITASTGMDQESPLAPDNTYTNENWVNMNSFQQQTTMPDYGGGYGFMPPITHGLPLPSESIARMPPPPPSQPVHQAPATHTQLPMLMMPHTTWPSMLTNPNNYGPPHSAPPVAIPSISAPLKMSKLPAIQTTSQPRKTLTDENRREMCKYAEENPNAKQTDIGAVFGVERSTVSKVLRNKDKYLNSEGRSSSPVKRPGKGKGADVEKALTNFVKNLRKDGVEITSDMLRERAATFSSLTNGESHAEATSSTWLEKFMLKHRIGPGRLIRRASETNIPNSARASGSPSLAPSQPSSAISPASPSGHLSPSPLSANKSDEEKESMNGFIDFAADGAYKHSTSQSTTSLSGAFSDVATPSFAGSALSPAASFNFSPDPNVGAFIPGDQTRQILPQGAGFQRPRSQTFPTLDLEYMNQPQSAEPSTPRYHVPSTAPSSALESLSNGPSFSFEQAVSPPQLRHSSSNGSIAGRSTTTPITSSAVGSSPGSPTQEDARRAADTLLSFITSASGFVDQNEYMAVVRLTEKLRLHQSQLAKAAAHGMGGLSRIPEGDSEMPNAPPVVMLKMESTMSA</sequence>
<evidence type="ECO:0000259" key="4">
    <source>
        <dbReference type="PROSITE" id="PS51253"/>
    </source>
</evidence>
<dbReference type="GO" id="GO:0005634">
    <property type="term" value="C:nucleus"/>
    <property type="evidence" value="ECO:0007669"/>
    <property type="project" value="TreeGrafter"/>
</dbReference>
<organism evidence="5 6">
    <name type="scientific">Parathielavia hyrcaniae</name>
    <dbReference type="NCBI Taxonomy" id="113614"/>
    <lineage>
        <taxon>Eukaryota</taxon>
        <taxon>Fungi</taxon>
        <taxon>Dikarya</taxon>
        <taxon>Ascomycota</taxon>
        <taxon>Pezizomycotina</taxon>
        <taxon>Sordariomycetes</taxon>
        <taxon>Sordariomycetidae</taxon>
        <taxon>Sordariales</taxon>
        <taxon>Chaetomiaceae</taxon>
        <taxon>Parathielavia</taxon>
    </lineage>
</organism>
<feature type="compositionally biased region" description="Low complexity" evidence="3">
    <location>
        <begin position="285"/>
        <end position="316"/>
    </location>
</feature>